<name>A0A285I314_9FIRM</name>
<evidence type="ECO:0000313" key="2">
    <source>
        <dbReference type="Proteomes" id="UP000219573"/>
    </source>
</evidence>
<organism evidence="1 2">
    <name type="scientific">Orenia metallireducens</name>
    <dbReference type="NCBI Taxonomy" id="1413210"/>
    <lineage>
        <taxon>Bacteria</taxon>
        <taxon>Bacillati</taxon>
        <taxon>Bacillota</taxon>
        <taxon>Clostridia</taxon>
        <taxon>Halanaerobiales</taxon>
        <taxon>Halobacteroidaceae</taxon>
        <taxon>Orenia</taxon>
    </lineage>
</organism>
<evidence type="ECO:0000313" key="1">
    <source>
        <dbReference type="EMBL" id="SNY42392.1"/>
    </source>
</evidence>
<reference evidence="2" key="1">
    <citation type="submission" date="2017-09" db="EMBL/GenBank/DDBJ databases">
        <authorList>
            <person name="Varghese N."/>
            <person name="Submissions S."/>
        </authorList>
    </citation>
    <scope>NUCLEOTIDE SEQUENCE [LARGE SCALE GENOMIC DNA]</scope>
    <source>
        <strain evidence="2">MSL47</strain>
    </source>
</reference>
<sequence length="54" mass="6471">MLTEKELEKYNQEYEKMTEVVPEKFRPNKEDFIIGALEDKFKEELKGVLMAMDD</sequence>
<accession>A0A285I314</accession>
<gene>
    <name evidence="1" type="ORF">SAMN06265827_1309</name>
</gene>
<dbReference type="Proteomes" id="UP000219573">
    <property type="component" value="Unassembled WGS sequence"/>
</dbReference>
<keyword evidence="2" id="KW-1185">Reference proteome</keyword>
<proteinExistence type="predicted"/>
<dbReference type="RefSeq" id="WP_172431979.1">
    <property type="nucleotide sequence ID" value="NZ_OBDZ01000030.1"/>
</dbReference>
<dbReference type="EMBL" id="OBDZ01000030">
    <property type="protein sequence ID" value="SNY42392.1"/>
    <property type="molecule type" value="Genomic_DNA"/>
</dbReference>
<protein>
    <submittedName>
        <fullName evidence="1">Uncharacterized protein</fullName>
    </submittedName>
</protein>
<dbReference type="AlphaFoldDB" id="A0A285I314"/>